<name>A0ACB8B672_9AGAM</name>
<keyword evidence="2" id="KW-1185">Reference proteome</keyword>
<reference evidence="1" key="1">
    <citation type="journal article" date="2021" name="New Phytol.">
        <title>Evolutionary innovations through gain and loss of genes in the ectomycorrhizal Boletales.</title>
        <authorList>
            <person name="Wu G."/>
            <person name="Miyauchi S."/>
            <person name="Morin E."/>
            <person name="Kuo A."/>
            <person name="Drula E."/>
            <person name="Varga T."/>
            <person name="Kohler A."/>
            <person name="Feng B."/>
            <person name="Cao Y."/>
            <person name="Lipzen A."/>
            <person name="Daum C."/>
            <person name="Hundley H."/>
            <person name="Pangilinan J."/>
            <person name="Johnson J."/>
            <person name="Barry K."/>
            <person name="LaButti K."/>
            <person name="Ng V."/>
            <person name="Ahrendt S."/>
            <person name="Min B."/>
            <person name="Choi I.G."/>
            <person name="Park H."/>
            <person name="Plett J.M."/>
            <person name="Magnuson J."/>
            <person name="Spatafora J.W."/>
            <person name="Nagy L.G."/>
            <person name="Henrissat B."/>
            <person name="Grigoriev I.V."/>
            <person name="Yang Z.L."/>
            <person name="Xu J."/>
            <person name="Martin F.M."/>
        </authorList>
    </citation>
    <scope>NUCLEOTIDE SEQUENCE</scope>
    <source>
        <strain evidence="1">KUC20120723A-06</strain>
    </source>
</reference>
<dbReference type="EMBL" id="MU266594">
    <property type="protein sequence ID" value="KAH7920237.1"/>
    <property type="molecule type" value="Genomic_DNA"/>
</dbReference>
<protein>
    <submittedName>
        <fullName evidence="1">Uncharacterized protein</fullName>
    </submittedName>
</protein>
<proteinExistence type="predicted"/>
<accession>A0ACB8B672</accession>
<dbReference type="Proteomes" id="UP000790709">
    <property type="component" value="Unassembled WGS sequence"/>
</dbReference>
<organism evidence="1 2">
    <name type="scientific">Leucogyrophana mollusca</name>
    <dbReference type="NCBI Taxonomy" id="85980"/>
    <lineage>
        <taxon>Eukaryota</taxon>
        <taxon>Fungi</taxon>
        <taxon>Dikarya</taxon>
        <taxon>Basidiomycota</taxon>
        <taxon>Agaricomycotina</taxon>
        <taxon>Agaricomycetes</taxon>
        <taxon>Agaricomycetidae</taxon>
        <taxon>Boletales</taxon>
        <taxon>Boletales incertae sedis</taxon>
        <taxon>Leucogyrophana</taxon>
    </lineage>
</organism>
<sequence length="815" mass="88472">MSYSSLRNGNGATPTLPNQGRFPSFSISQPTFQAPNLPHISTSTPAAAPTPSAFKAPAHKHAHHLHSIPPREKSTRTLIIDHMLWVHARTRFAQARAELGMTDRTGGPTSSNYRHRERPETYEEEEEQASDGEDVRILKAREGGPGHTHNDDEDDRIQRQDLILARSLRLRAEGLEKVVASMLDQPPPVHPILDDEPSTPPTSPKRPESQHSPQRNTSHPHTLPNGVRLRLALGTVINDLFARQAPPPPYRHHHHPPPIIVSTGGSDEASSSGLTPGNSPIMQKASPTSSLRASSTSSFMSNGKLPPSLNLLSGVSAATSSSYQSSSGEFRLPTPAQASRVPGTVNWRAQSTPSPRVRALYMEGADPSTANSPPGLRCPRHLHTGCEICVEAKQPVRVPGGPGRARAPSSAGGLGSVGMWAGDSHGRGVQISRDRSMGGSGGGITGWQDGSGIGSGLARPGVNGSVLRRKSKWFLPDVDGELSGMTGAGAGNTRLSELIPRFVRLSALVAMELGQELGDEEYGEPEGDWMRERSTSEGSYAVPTSPYMSRRPQIEVDAPPLRPSREWYMLLAGLLTRAALEGYLTGGWRGLDAAECLLSVGLGMSDSSSRDQDTGDVTLGSSGYTDEDDEDDTAFDWFDPDDLPGLKEAIRIMFPALQRTRNRAAPRREGAEAEFEAEMEERLRKFYAIPALTPDLSTHMEDLAWHYPAEPVERAAMRFCEAIAKWRGKPELETYKKKPKDLATPGGSSMTIESLVHSNPTSPTSGAFLVQDSSAKSNRPPIEKYFTPPLYSAWGRNKRRRSFDDGELPGKRIHG</sequence>
<gene>
    <name evidence="1" type="ORF">BV22DRAFT_1040074</name>
</gene>
<evidence type="ECO:0000313" key="1">
    <source>
        <dbReference type="EMBL" id="KAH7920237.1"/>
    </source>
</evidence>
<evidence type="ECO:0000313" key="2">
    <source>
        <dbReference type="Proteomes" id="UP000790709"/>
    </source>
</evidence>
<comment type="caution">
    <text evidence="1">The sequence shown here is derived from an EMBL/GenBank/DDBJ whole genome shotgun (WGS) entry which is preliminary data.</text>
</comment>